<evidence type="ECO:0000313" key="4">
    <source>
        <dbReference type="Proteomes" id="UP000319557"/>
    </source>
</evidence>
<dbReference type="Gene3D" id="3.20.20.70">
    <property type="entry name" value="Aldolase class I"/>
    <property type="match status" value="1"/>
</dbReference>
<comment type="similarity">
    <text evidence="2">Belongs to the DapA family.</text>
</comment>
<name>A0A517M646_9BACT</name>
<evidence type="ECO:0000313" key="3">
    <source>
        <dbReference type="EMBL" id="QDS90345.1"/>
    </source>
</evidence>
<keyword evidence="1 2" id="KW-0456">Lyase</keyword>
<dbReference type="GO" id="GO:0008840">
    <property type="term" value="F:4-hydroxy-tetrahydrodipicolinate synthase activity"/>
    <property type="evidence" value="ECO:0007669"/>
    <property type="project" value="UniProtKB-EC"/>
</dbReference>
<dbReference type="SMART" id="SM01130">
    <property type="entry name" value="DHDPS"/>
    <property type="match status" value="1"/>
</dbReference>
<dbReference type="CDD" id="cd00408">
    <property type="entry name" value="DHDPS-like"/>
    <property type="match status" value="1"/>
</dbReference>
<evidence type="ECO:0000256" key="1">
    <source>
        <dbReference type="ARBA" id="ARBA00023239"/>
    </source>
</evidence>
<dbReference type="Proteomes" id="UP000319557">
    <property type="component" value="Chromosome"/>
</dbReference>
<reference evidence="3 4" key="1">
    <citation type="submission" date="2019-02" db="EMBL/GenBank/DDBJ databases">
        <title>Deep-cultivation of Planctomycetes and their phenomic and genomic characterization uncovers novel biology.</title>
        <authorList>
            <person name="Wiegand S."/>
            <person name="Jogler M."/>
            <person name="Boedeker C."/>
            <person name="Pinto D."/>
            <person name="Vollmers J."/>
            <person name="Rivas-Marin E."/>
            <person name="Kohn T."/>
            <person name="Peeters S.H."/>
            <person name="Heuer A."/>
            <person name="Rast P."/>
            <person name="Oberbeckmann S."/>
            <person name="Bunk B."/>
            <person name="Jeske O."/>
            <person name="Meyerdierks A."/>
            <person name="Storesund J.E."/>
            <person name="Kallscheuer N."/>
            <person name="Luecker S."/>
            <person name="Lage O.M."/>
            <person name="Pohl T."/>
            <person name="Merkel B.J."/>
            <person name="Hornburger P."/>
            <person name="Mueller R.-W."/>
            <person name="Bruemmer F."/>
            <person name="Labrenz M."/>
            <person name="Spormann A.M."/>
            <person name="Op den Camp H."/>
            <person name="Overmann J."/>
            <person name="Amann R."/>
            <person name="Jetten M.S.M."/>
            <person name="Mascher T."/>
            <person name="Medema M.H."/>
            <person name="Devos D.P."/>
            <person name="Kaster A.-K."/>
            <person name="Ovreas L."/>
            <person name="Rohde M."/>
            <person name="Galperin M.Y."/>
            <person name="Jogler C."/>
        </authorList>
    </citation>
    <scope>NUCLEOTIDE SEQUENCE [LARGE SCALE GENOMIC DNA]</scope>
    <source>
        <strain evidence="3 4">EC9</strain>
    </source>
</reference>
<proteinExistence type="inferred from homology"/>
<dbReference type="OrthoDB" id="9782828at2"/>
<evidence type="ECO:0000256" key="2">
    <source>
        <dbReference type="PIRNR" id="PIRNR001365"/>
    </source>
</evidence>
<dbReference type="PANTHER" id="PTHR12128">
    <property type="entry name" value="DIHYDRODIPICOLINATE SYNTHASE"/>
    <property type="match status" value="1"/>
</dbReference>
<dbReference type="KEGG" id="ruv:EC9_45530"/>
<sequence>MSNEQFDPKGVIPACLMPFDARLKIDETAYRRHLSDLAGVADVTAITTNGHAAEVHSLTFDEQRRSIEIARDEVAGRVPLVAGVHAGDTSEACRIATMAATAGADGLLVFPSDVLTLGGQQRPECALAHIGAIAKSTDLPLILFQYPMSSGLGYPLDTLLQLCTEFPSIRAIKDWCNDPHLHERHIRELHGLERPVKVLTTHSMWLLSSLVLGCDGLLSGAGSVIADLQVALYQAVQMNDLETARSINDRIYPTVRAFYCDPLLDMHNRMKEALVLLDRLDAAHVRPPLVKLERPEIERIGSLLSEARITPSTVYENGS</sequence>
<dbReference type="PANTHER" id="PTHR12128:SF72">
    <property type="entry name" value="DIHYDRODIPICOLINATE SYNTHASE"/>
    <property type="match status" value="1"/>
</dbReference>
<dbReference type="InterPro" id="IPR002220">
    <property type="entry name" value="DapA-like"/>
</dbReference>
<keyword evidence="4" id="KW-1185">Reference proteome</keyword>
<gene>
    <name evidence="3" type="primary">dapA_5</name>
    <name evidence="3" type="ORF">EC9_45530</name>
</gene>
<dbReference type="Pfam" id="PF00701">
    <property type="entry name" value="DHDPS"/>
    <property type="match status" value="1"/>
</dbReference>
<dbReference type="InterPro" id="IPR013785">
    <property type="entry name" value="Aldolase_TIM"/>
</dbReference>
<dbReference type="SUPFAM" id="SSF51569">
    <property type="entry name" value="Aldolase"/>
    <property type="match status" value="1"/>
</dbReference>
<dbReference type="PIRSF" id="PIRSF001365">
    <property type="entry name" value="DHDPS"/>
    <property type="match status" value="1"/>
</dbReference>
<organism evidence="3 4">
    <name type="scientific">Rosistilla ulvae</name>
    <dbReference type="NCBI Taxonomy" id="1930277"/>
    <lineage>
        <taxon>Bacteria</taxon>
        <taxon>Pseudomonadati</taxon>
        <taxon>Planctomycetota</taxon>
        <taxon>Planctomycetia</taxon>
        <taxon>Pirellulales</taxon>
        <taxon>Pirellulaceae</taxon>
        <taxon>Rosistilla</taxon>
    </lineage>
</organism>
<dbReference type="RefSeq" id="WP_145348172.1">
    <property type="nucleotide sequence ID" value="NZ_CP036261.1"/>
</dbReference>
<dbReference type="EC" id="4.3.3.7" evidence="3"/>
<dbReference type="EMBL" id="CP036261">
    <property type="protein sequence ID" value="QDS90345.1"/>
    <property type="molecule type" value="Genomic_DNA"/>
</dbReference>
<dbReference type="PRINTS" id="PR00146">
    <property type="entry name" value="DHPICSNTHASE"/>
</dbReference>
<protein>
    <submittedName>
        <fullName evidence="3">4-hydroxy-tetrahydrodipicolinate synthase</fullName>
        <ecNumber evidence="3">4.3.3.7</ecNumber>
    </submittedName>
</protein>
<dbReference type="AlphaFoldDB" id="A0A517M646"/>
<accession>A0A517M646</accession>